<dbReference type="InterPro" id="IPR013762">
    <property type="entry name" value="Integrase-like_cat_sf"/>
</dbReference>
<feature type="domain" description="Tyr recombinase" evidence="5">
    <location>
        <begin position="204"/>
        <end position="376"/>
    </location>
</feature>
<evidence type="ECO:0000313" key="6">
    <source>
        <dbReference type="EMBL" id="MCL6699089.1"/>
    </source>
</evidence>
<dbReference type="InterPro" id="IPR025166">
    <property type="entry name" value="Integrase_DNA_bind_dom"/>
</dbReference>
<dbReference type="InterPro" id="IPR038488">
    <property type="entry name" value="Integrase_DNA-bd_sf"/>
</dbReference>
<dbReference type="SUPFAM" id="SSF56349">
    <property type="entry name" value="DNA breaking-rejoining enzymes"/>
    <property type="match status" value="1"/>
</dbReference>
<dbReference type="EMBL" id="JAMGBA010000002">
    <property type="protein sequence ID" value="MCL6699089.1"/>
    <property type="molecule type" value="Genomic_DNA"/>
</dbReference>
<dbReference type="PROSITE" id="PS51898">
    <property type="entry name" value="TYR_RECOMBINASE"/>
    <property type="match status" value="1"/>
</dbReference>
<gene>
    <name evidence="6" type="ORF">LZ496_09890</name>
</gene>
<dbReference type="Proteomes" id="UP001203410">
    <property type="component" value="Unassembled WGS sequence"/>
</dbReference>
<name>A0ABT0RW18_9SPHN</name>
<dbReference type="InterPro" id="IPR050808">
    <property type="entry name" value="Phage_Integrase"/>
</dbReference>
<dbReference type="InterPro" id="IPR010998">
    <property type="entry name" value="Integrase_recombinase_N"/>
</dbReference>
<dbReference type="Gene3D" id="1.10.150.130">
    <property type="match status" value="1"/>
</dbReference>
<keyword evidence="7" id="KW-1185">Reference proteome</keyword>
<accession>A0ABT0RW18</accession>
<dbReference type="Pfam" id="PF14659">
    <property type="entry name" value="Phage_int_SAM_3"/>
    <property type="match status" value="1"/>
</dbReference>
<dbReference type="RefSeq" id="WP_249904459.1">
    <property type="nucleotide sequence ID" value="NZ_JAMGBA010000002.1"/>
</dbReference>
<dbReference type="InterPro" id="IPR011010">
    <property type="entry name" value="DNA_brk_join_enz"/>
</dbReference>
<evidence type="ECO:0000256" key="1">
    <source>
        <dbReference type="ARBA" id="ARBA00008857"/>
    </source>
</evidence>
<dbReference type="Pfam" id="PF13356">
    <property type="entry name" value="Arm-DNA-bind_3"/>
    <property type="match status" value="1"/>
</dbReference>
<dbReference type="Gene3D" id="3.30.160.390">
    <property type="entry name" value="Integrase, DNA-binding domain"/>
    <property type="match status" value="1"/>
</dbReference>
<dbReference type="Pfam" id="PF00589">
    <property type="entry name" value="Phage_integrase"/>
    <property type="match status" value="1"/>
</dbReference>
<reference evidence="6 7" key="1">
    <citation type="submission" date="2022-05" db="EMBL/GenBank/DDBJ databases">
        <authorList>
            <person name="Jo J.-H."/>
            <person name="Im W.-T."/>
        </authorList>
    </citation>
    <scope>NUCLEOTIDE SEQUENCE [LARGE SCALE GENOMIC DNA]</scope>
    <source>
        <strain evidence="6 7">NSE70-1</strain>
    </source>
</reference>
<organism evidence="6 7">
    <name type="scientific">Sphingomonas caseinilyticus</name>
    <dbReference type="NCBI Taxonomy" id="2908205"/>
    <lineage>
        <taxon>Bacteria</taxon>
        <taxon>Pseudomonadati</taxon>
        <taxon>Pseudomonadota</taxon>
        <taxon>Alphaproteobacteria</taxon>
        <taxon>Sphingomonadales</taxon>
        <taxon>Sphingomonadaceae</taxon>
        <taxon>Sphingomonas</taxon>
    </lineage>
</organism>
<dbReference type="PANTHER" id="PTHR30629:SF2">
    <property type="entry name" value="PROPHAGE INTEGRASE INTS-RELATED"/>
    <property type="match status" value="1"/>
</dbReference>
<keyword evidence="2" id="KW-0229">DNA integration</keyword>
<keyword evidence="4" id="KW-0233">DNA recombination</keyword>
<evidence type="ECO:0000256" key="3">
    <source>
        <dbReference type="ARBA" id="ARBA00023125"/>
    </source>
</evidence>
<dbReference type="PANTHER" id="PTHR30629">
    <property type="entry name" value="PROPHAGE INTEGRASE"/>
    <property type="match status" value="1"/>
</dbReference>
<dbReference type="CDD" id="cd00796">
    <property type="entry name" value="INT_Rci_Hp1_C"/>
    <property type="match status" value="1"/>
</dbReference>
<proteinExistence type="inferred from homology"/>
<evidence type="ECO:0000313" key="7">
    <source>
        <dbReference type="Proteomes" id="UP001203410"/>
    </source>
</evidence>
<sequence>MPKVKLDATFCLTAACPAGKRKIDYWDTITTGFVLEVRGSGGKTYYLRYFDQSGRQRQSRIAGFNDATFAEAQKAAKRLRSEVVLGGDPLATKRTKRAVPTYGSLAEQHIAHAKTYQRSWWSTEGIIRKHLLPRWGRMRLDEIKSQDIAKWLAEKAAAEGLKPATAEKIRVVMGKSFALAGEWQLPGGESNPVRAVRRPAFDNRRSRYLSTDEVERLLVAAGRSPNPQLRPIIHLLMLTGARVSELLHSRWEQFDLERRTWHILISKNGEGRHVPLASAAVTVIKALQRFEGCPYLVPNPETRKPFVSIKRAWQTARREAHLPGLRVHDLRHHCASGLVNSGASLFMVSKLLGHRDLKSSERYSFLTQESLLAAVEAGAAKMASL</sequence>
<evidence type="ECO:0000256" key="2">
    <source>
        <dbReference type="ARBA" id="ARBA00022908"/>
    </source>
</evidence>
<keyword evidence="3" id="KW-0238">DNA-binding</keyword>
<comment type="similarity">
    <text evidence="1">Belongs to the 'phage' integrase family.</text>
</comment>
<dbReference type="InterPro" id="IPR002104">
    <property type="entry name" value="Integrase_catalytic"/>
</dbReference>
<dbReference type="Gene3D" id="1.10.443.10">
    <property type="entry name" value="Intergrase catalytic core"/>
    <property type="match status" value="1"/>
</dbReference>
<dbReference type="InterPro" id="IPR004107">
    <property type="entry name" value="Integrase_SAM-like_N"/>
</dbReference>
<evidence type="ECO:0000256" key="4">
    <source>
        <dbReference type="ARBA" id="ARBA00023172"/>
    </source>
</evidence>
<comment type="caution">
    <text evidence="6">The sequence shown here is derived from an EMBL/GenBank/DDBJ whole genome shotgun (WGS) entry which is preliminary data.</text>
</comment>
<evidence type="ECO:0000259" key="5">
    <source>
        <dbReference type="PROSITE" id="PS51898"/>
    </source>
</evidence>
<protein>
    <submittedName>
        <fullName evidence="6">Site-specific integrase</fullName>
    </submittedName>
</protein>